<organism evidence="2 3">
    <name type="scientific">Eumeta variegata</name>
    <name type="common">Bagworm moth</name>
    <name type="synonym">Eumeta japonica</name>
    <dbReference type="NCBI Taxonomy" id="151549"/>
    <lineage>
        <taxon>Eukaryota</taxon>
        <taxon>Metazoa</taxon>
        <taxon>Ecdysozoa</taxon>
        <taxon>Arthropoda</taxon>
        <taxon>Hexapoda</taxon>
        <taxon>Insecta</taxon>
        <taxon>Pterygota</taxon>
        <taxon>Neoptera</taxon>
        <taxon>Endopterygota</taxon>
        <taxon>Lepidoptera</taxon>
        <taxon>Glossata</taxon>
        <taxon>Ditrysia</taxon>
        <taxon>Tineoidea</taxon>
        <taxon>Psychidae</taxon>
        <taxon>Oiketicinae</taxon>
        <taxon>Eumeta</taxon>
    </lineage>
</organism>
<protein>
    <submittedName>
        <fullName evidence="2">Uncharacterized protein</fullName>
    </submittedName>
</protein>
<reference evidence="2 3" key="1">
    <citation type="journal article" date="2019" name="Commun. Biol.">
        <title>The bagworm genome reveals a unique fibroin gene that provides high tensile strength.</title>
        <authorList>
            <person name="Kono N."/>
            <person name="Nakamura H."/>
            <person name="Ohtoshi R."/>
            <person name="Tomita M."/>
            <person name="Numata K."/>
            <person name="Arakawa K."/>
        </authorList>
    </citation>
    <scope>NUCLEOTIDE SEQUENCE [LARGE SCALE GENOMIC DNA]</scope>
</reference>
<feature type="region of interest" description="Disordered" evidence="1">
    <location>
        <begin position="19"/>
        <end position="50"/>
    </location>
</feature>
<keyword evidence="3" id="KW-1185">Reference proteome</keyword>
<evidence type="ECO:0000313" key="2">
    <source>
        <dbReference type="EMBL" id="GBP14429.1"/>
    </source>
</evidence>
<evidence type="ECO:0000256" key="1">
    <source>
        <dbReference type="SAM" id="MobiDB-lite"/>
    </source>
</evidence>
<accession>A0A4C1TIQ2</accession>
<sequence length="72" mass="7702">MLCTTALGGRGVAWAAETEAGPPHIPPRAAAPRGHGANTAPAGLHETNGEAKQKIAIHEVNWRRPVLRMEFR</sequence>
<feature type="compositionally biased region" description="Low complexity" evidence="1">
    <location>
        <begin position="27"/>
        <end position="37"/>
    </location>
</feature>
<comment type="caution">
    <text evidence="2">The sequence shown here is derived from an EMBL/GenBank/DDBJ whole genome shotgun (WGS) entry which is preliminary data.</text>
</comment>
<name>A0A4C1TIQ2_EUMVA</name>
<dbReference type="AlphaFoldDB" id="A0A4C1TIQ2"/>
<evidence type="ECO:0000313" key="3">
    <source>
        <dbReference type="Proteomes" id="UP000299102"/>
    </source>
</evidence>
<dbReference type="EMBL" id="BGZK01000064">
    <property type="protein sequence ID" value="GBP14429.1"/>
    <property type="molecule type" value="Genomic_DNA"/>
</dbReference>
<dbReference type="Proteomes" id="UP000299102">
    <property type="component" value="Unassembled WGS sequence"/>
</dbReference>
<gene>
    <name evidence="2" type="ORF">EVAR_7717_1</name>
</gene>
<proteinExistence type="predicted"/>